<accession>A0A1M7C2P3</accession>
<feature type="transmembrane region" description="Helical" evidence="4">
    <location>
        <begin position="109"/>
        <end position="135"/>
    </location>
</feature>
<evidence type="ECO:0000256" key="2">
    <source>
        <dbReference type="ARBA" id="ARBA00022989"/>
    </source>
</evidence>
<feature type="transmembrane region" description="Helical" evidence="4">
    <location>
        <begin position="50"/>
        <end position="68"/>
    </location>
</feature>
<dbReference type="AlphaFoldDB" id="A0A1M7C2P3"/>
<feature type="transmembrane region" description="Helical" evidence="4">
    <location>
        <begin position="382"/>
        <end position="399"/>
    </location>
</feature>
<feature type="transmembrane region" description="Helical" evidence="4">
    <location>
        <begin position="80"/>
        <end position="103"/>
    </location>
</feature>
<keyword evidence="3 4" id="KW-0472">Membrane</keyword>
<dbReference type="InterPro" id="IPR010645">
    <property type="entry name" value="MFS_4"/>
</dbReference>
<gene>
    <name evidence="6" type="ORF">SAMN05444272_1050</name>
</gene>
<dbReference type="RefSeq" id="WP_073009677.1">
    <property type="nucleotide sequence ID" value="NZ_FRBW01000001.1"/>
</dbReference>
<feature type="transmembrane region" description="Helical" evidence="4">
    <location>
        <begin position="350"/>
        <end position="370"/>
    </location>
</feature>
<dbReference type="GO" id="GO:0005886">
    <property type="term" value="C:plasma membrane"/>
    <property type="evidence" value="ECO:0007669"/>
    <property type="project" value="TreeGrafter"/>
</dbReference>
<dbReference type="EMBL" id="FRBW01000001">
    <property type="protein sequence ID" value="SHL61515.1"/>
    <property type="molecule type" value="Genomic_DNA"/>
</dbReference>
<organism evidence="6 7">
    <name type="scientific">Roseibium suaedae</name>
    <dbReference type="NCBI Taxonomy" id="735517"/>
    <lineage>
        <taxon>Bacteria</taxon>
        <taxon>Pseudomonadati</taxon>
        <taxon>Pseudomonadota</taxon>
        <taxon>Alphaproteobacteria</taxon>
        <taxon>Hyphomicrobiales</taxon>
        <taxon>Stappiaceae</taxon>
        <taxon>Roseibium</taxon>
    </lineage>
</organism>
<feature type="domain" description="Major facilitator superfamily (MFS) profile" evidence="5">
    <location>
        <begin position="9"/>
        <end position="407"/>
    </location>
</feature>
<evidence type="ECO:0000256" key="3">
    <source>
        <dbReference type="ARBA" id="ARBA00023136"/>
    </source>
</evidence>
<evidence type="ECO:0000259" key="5">
    <source>
        <dbReference type="PROSITE" id="PS50850"/>
    </source>
</evidence>
<dbReference type="Proteomes" id="UP000186002">
    <property type="component" value="Unassembled WGS sequence"/>
</dbReference>
<feature type="transmembrane region" description="Helical" evidence="4">
    <location>
        <begin position="179"/>
        <end position="197"/>
    </location>
</feature>
<dbReference type="STRING" id="735517.SAMN05444272_1050"/>
<evidence type="ECO:0000313" key="7">
    <source>
        <dbReference type="Proteomes" id="UP000186002"/>
    </source>
</evidence>
<evidence type="ECO:0000313" key="6">
    <source>
        <dbReference type="EMBL" id="SHL61515.1"/>
    </source>
</evidence>
<feature type="transmembrane region" description="Helical" evidence="4">
    <location>
        <begin position="318"/>
        <end position="338"/>
    </location>
</feature>
<feature type="transmembrane region" description="Helical" evidence="4">
    <location>
        <begin position="260"/>
        <end position="282"/>
    </location>
</feature>
<dbReference type="PANTHER" id="PTHR23537">
    <property type="match status" value="1"/>
</dbReference>
<proteinExistence type="predicted"/>
<dbReference type="Pfam" id="PF06779">
    <property type="entry name" value="MFS_4"/>
    <property type="match status" value="1"/>
</dbReference>
<dbReference type="GO" id="GO:0022857">
    <property type="term" value="F:transmembrane transporter activity"/>
    <property type="evidence" value="ECO:0007669"/>
    <property type="project" value="InterPro"/>
</dbReference>
<keyword evidence="2 4" id="KW-1133">Transmembrane helix</keyword>
<dbReference type="SUPFAM" id="SSF103473">
    <property type="entry name" value="MFS general substrate transporter"/>
    <property type="match status" value="1"/>
</dbReference>
<dbReference type="InterPro" id="IPR020846">
    <property type="entry name" value="MFS_dom"/>
</dbReference>
<feature type="transmembrane region" description="Helical" evidence="4">
    <location>
        <begin position="147"/>
        <end position="167"/>
    </location>
</feature>
<dbReference type="PROSITE" id="PS50850">
    <property type="entry name" value="MFS"/>
    <property type="match status" value="1"/>
</dbReference>
<evidence type="ECO:0000256" key="1">
    <source>
        <dbReference type="ARBA" id="ARBA00022692"/>
    </source>
</evidence>
<evidence type="ECO:0000256" key="4">
    <source>
        <dbReference type="SAM" id="Phobius"/>
    </source>
</evidence>
<name>A0A1M7C2P3_9HYPH</name>
<feature type="transmembrane region" description="Helical" evidence="4">
    <location>
        <begin position="294"/>
        <end position="312"/>
    </location>
</feature>
<dbReference type="PANTHER" id="PTHR23537:SF1">
    <property type="entry name" value="SUGAR TRANSPORTER"/>
    <property type="match status" value="1"/>
</dbReference>
<dbReference type="InterPro" id="IPR036259">
    <property type="entry name" value="MFS_trans_sf"/>
</dbReference>
<sequence length="409" mass="41439">MSSPASRFLALRLASGGLIALGSAMGIGRFVFTPILPFMVEGTGLTPAQAGQIATANFIGYLLGALAASMGSLPGSRRAWLLGALAVSGLTSMAMSFPAFSSFGTGVDVWLFSLLRFVSGLASAFALVFASALVLDRLAFLGRPGLSALYFSGVGAGIAFSAILVAVLNRTGASWDGLWNASGVATLIAAGAVALLIPGEDHKRAAPGSASSAPVRETPAARPGTPPALKRLILAYGLFGFGYVITATFIAVIIREAPALAGLEAASWLVVGLTAAPSIYIWNKIVQRIGGGRSIALACLLEAGGVALSVFSSSPVGILLAAALLGATFMGITAMGLMEARRLTRGDQRRILAVMTASFGVGQSLGPWFAGYLHELSGDFTSASLAATAALIVAAALTAPGGSRNGSRM</sequence>
<dbReference type="Gene3D" id="1.20.1250.20">
    <property type="entry name" value="MFS general substrate transporter like domains"/>
    <property type="match status" value="2"/>
</dbReference>
<feature type="transmembrane region" description="Helical" evidence="4">
    <location>
        <begin position="232"/>
        <end position="254"/>
    </location>
</feature>
<keyword evidence="7" id="KW-1185">Reference proteome</keyword>
<reference evidence="6 7" key="1">
    <citation type="submission" date="2016-11" db="EMBL/GenBank/DDBJ databases">
        <authorList>
            <person name="Jaros S."/>
            <person name="Januszkiewicz K."/>
            <person name="Wedrychowicz H."/>
        </authorList>
    </citation>
    <scope>NUCLEOTIDE SEQUENCE [LARGE SCALE GENOMIC DNA]</scope>
    <source>
        <strain evidence="6 7">DSM 22153</strain>
    </source>
</reference>
<protein>
    <submittedName>
        <fullName evidence="6">Predicted arabinose efflux permease, MFS family</fullName>
    </submittedName>
</protein>
<keyword evidence="1 4" id="KW-0812">Transmembrane</keyword>